<evidence type="ECO:0000313" key="2">
    <source>
        <dbReference type="EMBL" id="PND39111.1"/>
    </source>
</evidence>
<feature type="site" description="Interaction with substrate rRNA" evidence="1">
    <location>
        <position position="4"/>
    </location>
</feature>
<keyword evidence="1" id="KW-0698">rRNA processing</keyword>
<dbReference type="GO" id="GO:0003723">
    <property type="term" value="F:RNA binding"/>
    <property type="evidence" value="ECO:0007669"/>
    <property type="project" value="UniProtKB-UniRule"/>
</dbReference>
<dbReference type="GO" id="GO:0036307">
    <property type="term" value="F:23S rRNA (adenine(2030)-N(6))-methyltransferase activity"/>
    <property type="evidence" value="ECO:0007669"/>
    <property type="project" value="UniProtKB-UniRule"/>
</dbReference>
<protein>
    <recommendedName>
        <fullName evidence="1">Ribosomal RNA large subunit methyltransferase J</fullName>
        <ecNumber evidence="1">2.1.1.266</ecNumber>
    </recommendedName>
    <alternativeName>
        <fullName evidence="1">23S rRNA (adenine(2030)-N6)-methyltransferase</fullName>
    </alternativeName>
    <alternativeName>
        <fullName evidence="1">23S rRNA m6A2030 methyltransferase</fullName>
    </alternativeName>
</protein>
<dbReference type="OrthoDB" id="9791274at2"/>
<feature type="binding site" evidence="1">
    <location>
        <position position="100"/>
    </location>
    <ligand>
        <name>S-adenosyl-L-methionine</name>
        <dbReference type="ChEBI" id="CHEBI:59789"/>
    </ligand>
</feature>
<keyword evidence="1 2" id="KW-0808">Transferase</keyword>
<dbReference type="Proteomes" id="UP000235916">
    <property type="component" value="Unassembled WGS sequence"/>
</dbReference>
<name>A0A2N8L098_9BURK</name>
<comment type="function">
    <text evidence="1">Specifically methylates the adenine in position 2030 of 23S rRNA.</text>
</comment>
<evidence type="ECO:0000256" key="1">
    <source>
        <dbReference type="HAMAP-Rule" id="MF_00934"/>
    </source>
</evidence>
<keyword evidence="1" id="KW-0949">S-adenosyl-L-methionine</keyword>
<feature type="binding site" evidence="1">
    <location>
        <position position="19"/>
    </location>
    <ligand>
        <name>S-adenosyl-L-methionine</name>
        <dbReference type="ChEBI" id="CHEBI:59789"/>
    </ligand>
</feature>
<dbReference type="PANTHER" id="PTHR37426:SF1">
    <property type="entry name" value="RIBOSOMAL RNA LARGE SUBUNIT METHYLTRANSFERASE J"/>
    <property type="match status" value="1"/>
</dbReference>
<comment type="catalytic activity">
    <reaction evidence="1">
        <text>adenosine(2030) in 23S rRNA + S-adenosyl-L-methionine = N(6)-methyladenosine(2030) in 23S rRNA + S-adenosyl-L-homocysteine + H(+)</text>
        <dbReference type="Rhea" id="RHEA:43736"/>
        <dbReference type="Rhea" id="RHEA-COMP:10668"/>
        <dbReference type="Rhea" id="RHEA-COMP:10669"/>
        <dbReference type="ChEBI" id="CHEBI:15378"/>
        <dbReference type="ChEBI" id="CHEBI:57856"/>
        <dbReference type="ChEBI" id="CHEBI:59789"/>
        <dbReference type="ChEBI" id="CHEBI:74411"/>
        <dbReference type="ChEBI" id="CHEBI:74449"/>
        <dbReference type="EC" id="2.1.1.266"/>
    </reaction>
</comment>
<feature type="binding site" evidence="1">
    <location>
        <begin position="143"/>
        <end position="144"/>
    </location>
    <ligand>
        <name>S-adenosyl-L-methionine</name>
        <dbReference type="ChEBI" id="CHEBI:59789"/>
    </ligand>
</feature>
<sequence length="285" mass="32253">MLAYRHAFHAGNHADVLKHLVLTQVLRYMAEKEKPYTLVDTHAGAGGYSIEGKYAQKKGEYVHGVSKLWDAKDLPEPLARYMEPVRLFNPDGQLRQYPGSPAIANLLMRDTDRLRVYELHPTDYRILETYLSTRPNTQVSDKDGFSAMRAELPPPSRRAVVLMDPSYELKTDYGKVVTALREGLERFAEGVFLIWYPQLQLLEAAQLVQRLKAAADAGAKKGWLHVRLTVEQQEDVRGFGMLGSGMFVVNPPFTLHDDLQASMPYLVDKLGQYDGANFLLEQRTS</sequence>
<comment type="subunit">
    <text evidence="1">Monomer.</text>
</comment>
<feature type="binding site" evidence="1">
    <location>
        <position position="164"/>
    </location>
    <ligand>
        <name>S-adenosyl-L-methionine</name>
        <dbReference type="ChEBI" id="CHEBI:59789"/>
    </ligand>
</feature>
<comment type="caution">
    <text evidence="2">The sequence shown here is derived from an EMBL/GenBank/DDBJ whole genome shotgun (WGS) entry which is preliminary data.</text>
</comment>
<keyword evidence="1 2" id="KW-0489">Methyltransferase</keyword>
<dbReference type="GO" id="GO:0005829">
    <property type="term" value="C:cytosol"/>
    <property type="evidence" value="ECO:0007669"/>
    <property type="project" value="TreeGrafter"/>
</dbReference>
<dbReference type="HAMAP" id="MF_00934">
    <property type="entry name" value="23SrRNA_methyltr_J"/>
    <property type="match status" value="1"/>
</dbReference>
<dbReference type="AlphaFoldDB" id="A0A2N8L098"/>
<dbReference type="InterPro" id="IPR007473">
    <property type="entry name" value="RlmJ"/>
</dbReference>
<accession>A0A2N8L098</accession>
<feature type="binding site" evidence="1">
    <location>
        <position position="42"/>
    </location>
    <ligand>
        <name>S-adenosyl-L-methionine</name>
        <dbReference type="ChEBI" id="CHEBI:59789"/>
    </ligand>
</feature>
<dbReference type="SUPFAM" id="SSF53335">
    <property type="entry name" value="S-adenosyl-L-methionine-dependent methyltransferases"/>
    <property type="match status" value="1"/>
</dbReference>
<gene>
    <name evidence="1" type="primary">rlmJ</name>
    <name evidence="2" type="ORF">C1O66_17315</name>
</gene>
<reference evidence="2 3" key="1">
    <citation type="submission" date="2018-01" db="EMBL/GenBank/DDBJ databases">
        <title>Draft genome sequence of Paucibacter aquatile CR182 isolated from freshwater of the Nakdong River.</title>
        <authorList>
            <person name="Choi A."/>
            <person name="Chung E.J."/>
        </authorList>
    </citation>
    <scope>NUCLEOTIDE SEQUENCE [LARGE SCALE GENOMIC DNA]</scope>
    <source>
        <strain evidence="2 3">CR182</strain>
    </source>
</reference>
<evidence type="ECO:0000313" key="3">
    <source>
        <dbReference type="Proteomes" id="UP000235916"/>
    </source>
</evidence>
<feature type="binding site" evidence="1">
    <location>
        <position position="118"/>
    </location>
    <ligand>
        <name>S-adenosyl-L-methionine</name>
        <dbReference type="ChEBI" id="CHEBI:59789"/>
    </ligand>
</feature>
<comment type="similarity">
    <text evidence="1">Belongs to the RlmJ family.</text>
</comment>
<dbReference type="PANTHER" id="PTHR37426">
    <property type="entry name" value="RIBOSOMAL RNA LARGE SUBUNIT METHYLTRANSFERASE J"/>
    <property type="match status" value="1"/>
</dbReference>
<feature type="active site" description="Proton acceptor" evidence="1">
    <location>
        <position position="164"/>
    </location>
</feature>
<dbReference type="InterPro" id="IPR029063">
    <property type="entry name" value="SAM-dependent_MTases_sf"/>
</dbReference>
<dbReference type="EMBL" id="POSP01000003">
    <property type="protein sequence ID" value="PND39111.1"/>
    <property type="molecule type" value="Genomic_DNA"/>
</dbReference>
<proteinExistence type="inferred from homology"/>
<dbReference type="RefSeq" id="WP_102769029.1">
    <property type="nucleotide sequence ID" value="NZ_CP124551.1"/>
</dbReference>
<organism evidence="2 3">
    <name type="scientific">Kinneretia aquatilis</name>
    <dbReference type="NCBI Taxonomy" id="2070761"/>
    <lineage>
        <taxon>Bacteria</taxon>
        <taxon>Pseudomonadati</taxon>
        <taxon>Pseudomonadota</taxon>
        <taxon>Betaproteobacteria</taxon>
        <taxon>Burkholderiales</taxon>
        <taxon>Sphaerotilaceae</taxon>
        <taxon>Roseateles</taxon>
    </lineage>
</organism>
<dbReference type="GO" id="GO:0070475">
    <property type="term" value="P:rRNA base methylation"/>
    <property type="evidence" value="ECO:0007669"/>
    <property type="project" value="UniProtKB-UniRule"/>
</dbReference>
<keyword evidence="3" id="KW-1185">Reference proteome</keyword>
<dbReference type="Pfam" id="PF04378">
    <property type="entry name" value="RsmJ"/>
    <property type="match status" value="1"/>
</dbReference>
<dbReference type="Gene3D" id="3.40.50.150">
    <property type="entry name" value="Vaccinia Virus protein VP39"/>
    <property type="match status" value="1"/>
</dbReference>
<dbReference type="EC" id="2.1.1.266" evidence="1"/>
<keyword evidence="1" id="KW-0694">RNA-binding</keyword>